<dbReference type="SMART" id="SM00342">
    <property type="entry name" value="HTH_ARAC"/>
    <property type="match status" value="1"/>
</dbReference>
<dbReference type="InterPro" id="IPR009057">
    <property type="entry name" value="Homeodomain-like_sf"/>
</dbReference>
<evidence type="ECO:0000256" key="1">
    <source>
        <dbReference type="ARBA" id="ARBA00023015"/>
    </source>
</evidence>
<keyword evidence="3" id="KW-0804">Transcription</keyword>
<keyword evidence="2" id="KW-0238">DNA-binding</keyword>
<dbReference type="PROSITE" id="PS01124">
    <property type="entry name" value="HTH_ARAC_FAMILY_2"/>
    <property type="match status" value="1"/>
</dbReference>
<dbReference type="InterPro" id="IPR032687">
    <property type="entry name" value="AraC-type_N"/>
</dbReference>
<keyword evidence="1" id="KW-0805">Transcription regulation</keyword>
<organism evidence="5 6">
    <name type="scientific">Aureliella helgolandensis</name>
    <dbReference type="NCBI Taxonomy" id="2527968"/>
    <lineage>
        <taxon>Bacteria</taxon>
        <taxon>Pseudomonadati</taxon>
        <taxon>Planctomycetota</taxon>
        <taxon>Planctomycetia</taxon>
        <taxon>Pirellulales</taxon>
        <taxon>Pirellulaceae</taxon>
        <taxon>Aureliella</taxon>
    </lineage>
</organism>
<dbReference type="InterPro" id="IPR018060">
    <property type="entry name" value="HTH_AraC"/>
</dbReference>
<dbReference type="Pfam" id="PF12833">
    <property type="entry name" value="HTH_18"/>
    <property type="match status" value="1"/>
</dbReference>
<proteinExistence type="predicted"/>
<dbReference type="Proteomes" id="UP000318017">
    <property type="component" value="Chromosome"/>
</dbReference>
<dbReference type="PANTHER" id="PTHR47894">
    <property type="entry name" value="HTH-TYPE TRANSCRIPTIONAL REGULATOR GADX"/>
    <property type="match status" value="1"/>
</dbReference>
<dbReference type="AlphaFoldDB" id="A0A518G7A4"/>
<dbReference type="GO" id="GO:0003700">
    <property type="term" value="F:DNA-binding transcription factor activity"/>
    <property type="evidence" value="ECO:0007669"/>
    <property type="project" value="InterPro"/>
</dbReference>
<sequence length="423" mass="46735">MGEHRIRKHCALPRVASATEFILGAPHDWYGLATSLRFGRHCLALPFTRQTTGGQIPVGSSTSPVASATAIPIRSLQKLDCDLKNPFMSLTYLTNSVRLAYVYSMHYAEKKGIESGAISNLLNFSDHWLEELDEDTLLELFPKFLQGLVLLLDEDDLGFRLGKNFHLCLIGLGGLVASHAPTVAAALEILEQLSHYPTSHFKISRIANAEHSELIFEANDTWAGAMASQFSECWAAAYVASARSLMGGHLAPKFVQFAHPAGSSMAAKEAYFGCPVAYDAPQTVVCLGHLELHRSSPLHEPLLYEQLSFAAGMLEERPHRGAPTVELVGQSIRRGRFTLNEVARELGMSPRTIQRRLNTEGTEFRTLVDDIRTRMAHVYLRSGSLTVAEVAQRLGFSDARSFRAAYRRWTGRAPRDLQASEIG</sequence>
<dbReference type="EMBL" id="CP036298">
    <property type="protein sequence ID" value="QDV24467.1"/>
    <property type="molecule type" value="Genomic_DNA"/>
</dbReference>
<dbReference type="GO" id="GO:0005829">
    <property type="term" value="C:cytosol"/>
    <property type="evidence" value="ECO:0007669"/>
    <property type="project" value="TreeGrafter"/>
</dbReference>
<evidence type="ECO:0000259" key="4">
    <source>
        <dbReference type="PROSITE" id="PS01124"/>
    </source>
</evidence>
<evidence type="ECO:0000256" key="3">
    <source>
        <dbReference type="ARBA" id="ARBA00023163"/>
    </source>
</evidence>
<evidence type="ECO:0000313" key="6">
    <source>
        <dbReference type="Proteomes" id="UP000318017"/>
    </source>
</evidence>
<protein>
    <submittedName>
        <fullName evidence="5">HTH-type transcriptional regulator VirS</fullName>
    </submittedName>
</protein>
<name>A0A518G7A4_9BACT</name>
<dbReference type="Pfam" id="PF12625">
    <property type="entry name" value="Arabinose_bd"/>
    <property type="match status" value="1"/>
</dbReference>
<dbReference type="PANTHER" id="PTHR47894:SF1">
    <property type="entry name" value="HTH-TYPE TRANSCRIPTIONAL REGULATOR VQSM"/>
    <property type="match status" value="1"/>
</dbReference>
<evidence type="ECO:0000313" key="5">
    <source>
        <dbReference type="EMBL" id="QDV24467.1"/>
    </source>
</evidence>
<feature type="domain" description="HTH araC/xylS-type" evidence="4">
    <location>
        <begin position="322"/>
        <end position="420"/>
    </location>
</feature>
<accession>A0A518G7A4</accession>
<dbReference type="GO" id="GO:0000976">
    <property type="term" value="F:transcription cis-regulatory region binding"/>
    <property type="evidence" value="ECO:0007669"/>
    <property type="project" value="TreeGrafter"/>
</dbReference>
<evidence type="ECO:0000256" key="2">
    <source>
        <dbReference type="ARBA" id="ARBA00023125"/>
    </source>
</evidence>
<gene>
    <name evidence="5" type="primary">virS</name>
    <name evidence="5" type="ORF">Q31a_27850</name>
</gene>
<dbReference type="KEGG" id="ahel:Q31a_27850"/>
<reference evidence="5 6" key="1">
    <citation type="submission" date="2019-02" db="EMBL/GenBank/DDBJ databases">
        <title>Deep-cultivation of Planctomycetes and their phenomic and genomic characterization uncovers novel biology.</title>
        <authorList>
            <person name="Wiegand S."/>
            <person name="Jogler M."/>
            <person name="Boedeker C."/>
            <person name="Pinto D."/>
            <person name="Vollmers J."/>
            <person name="Rivas-Marin E."/>
            <person name="Kohn T."/>
            <person name="Peeters S.H."/>
            <person name="Heuer A."/>
            <person name="Rast P."/>
            <person name="Oberbeckmann S."/>
            <person name="Bunk B."/>
            <person name="Jeske O."/>
            <person name="Meyerdierks A."/>
            <person name="Storesund J.E."/>
            <person name="Kallscheuer N."/>
            <person name="Luecker S."/>
            <person name="Lage O.M."/>
            <person name="Pohl T."/>
            <person name="Merkel B.J."/>
            <person name="Hornburger P."/>
            <person name="Mueller R.-W."/>
            <person name="Bruemmer F."/>
            <person name="Labrenz M."/>
            <person name="Spormann A.M."/>
            <person name="Op den Camp H."/>
            <person name="Overmann J."/>
            <person name="Amann R."/>
            <person name="Jetten M.S.M."/>
            <person name="Mascher T."/>
            <person name="Medema M.H."/>
            <person name="Devos D.P."/>
            <person name="Kaster A.-K."/>
            <person name="Ovreas L."/>
            <person name="Rohde M."/>
            <person name="Galperin M.Y."/>
            <person name="Jogler C."/>
        </authorList>
    </citation>
    <scope>NUCLEOTIDE SEQUENCE [LARGE SCALE GENOMIC DNA]</scope>
    <source>
        <strain evidence="5 6">Q31a</strain>
    </source>
</reference>
<dbReference type="Gene3D" id="1.10.10.60">
    <property type="entry name" value="Homeodomain-like"/>
    <property type="match status" value="1"/>
</dbReference>
<keyword evidence="6" id="KW-1185">Reference proteome</keyword>
<dbReference type="SUPFAM" id="SSF46689">
    <property type="entry name" value="Homeodomain-like"/>
    <property type="match status" value="1"/>
</dbReference>